<dbReference type="AlphaFoldDB" id="A0A8J2KDN0"/>
<feature type="non-terminal residue" evidence="2">
    <location>
        <position position="1"/>
    </location>
</feature>
<keyword evidence="1" id="KW-1133">Transmembrane helix</keyword>
<comment type="caution">
    <text evidence="2">The sequence shown here is derived from an EMBL/GenBank/DDBJ whole genome shotgun (WGS) entry which is preliminary data.</text>
</comment>
<keyword evidence="3" id="KW-1185">Reference proteome</keyword>
<proteinExistence type="predicted"/>
<dbReference type="Proteomes" id="UP000708208">
    <property type="component" value="Unassembled WGS sequence"/>
</dbReference>
<name>A0A8J2KDN0_9HEXA</name>
<evidence type="ECO:0000313" key="3">
    <source>
        <dbReference type="Proteomes" id="UP000708208"/>
    </source>
</evidence>
<feature type="transmembrane region" description="Helical" evidence="1">
    <location>
        <begin position="72"/>
        <end position="94"/>
    </location>
</feature>
<evidence type="ECO:0000256" key="1">
    <source>
        <dbReference type="SAM" id="Phobius"/>
    </source>
</evidence>
<keyword evidence="1" id="KW-0812">Transmembrane</keyword>
<sequence>HLANLSKKQLVWMLTLISLYFLMELMTAKVLYFGAHKRSRSKCQLWMDIHILVWTILFLSLIYNMFDMEDNTAAILVYSLWPTIFLLGISIYLVNSFIKDIKYNQDFSYTTLQLRRITELCKHA</sequence>
<keyword evidence="1" id="KW-0472">Membrane</keyword>
<feature type="transmembrane region" description="Helical" evidence="1">
    <location>
        <begin position="45"/>
        <end position="66"/>
    </location>
</feature>
<reference evidence="2" key="1">
    <citation type="submission" date="2021-06" db="EMBL/GenBank/DDBJ databases">
        <authorList>
            <person name="Hodson N. C."/>
            <person name="Mongue J. A."/>
            <person name="Jaron S. K."/>
        </authorList>
    </citation>
    <scope>NUCLEOTIDE SEQUENCE</scope>
</reference>
<dbReference type="EMBL" id="CAJVCH010243693">
    <property type="protein sequence ID" value="CAG7733141.1"/>
    <property type="molecule type" value="Genomic_DNA"/>
</dbReference>
<feature type="transmembrane region" description="Helical" evidence="1">
    <location>
        <begin position="12"/>
        <end position="33"/>
    </location>
</feature>
<gene>
    <name evidence="2" type="ORF">AFUS01_LOCUS21606</name>
</gene>
<evidence type="ECO:0000313" key="2">
    <source>
        <dbReference type="EMBL" id="CAG7733141.1"/>
    </source>
</evidence>
<organism evidence="2 3">
    <name type="scientific">Allacma fusca</name>
    <dbReference type="NCBI Taxonomy" id="39272"/>
    <lineage>
        <taxon>Eukaryota</taxon>
        <taxon>Metazoa</taxon>
        <taxon>Ecdysozoa</taxon>
        <taxon>Arthropoda</taxon>
        <taxon>Hexapoda</taxon>
        <taxon>Collembola</taxon>
        <taxon>Symphypleona</taxon>
        <taxon>Sminthuridae</taxon>
        <taxon>Allacma</taxon>
    </lineage>
</organism>
<accession>A0A8J2KDN0</accession>
<protein>
    <submittedName>
        <fullName evidence="2">Uncharacterized protein</fullName>
    </submittedName>
</protein>